<evidence type="ECO:0000313" key="4">
    <source>
        <dbReference type="Proteomes" id="UP001498771"/>
    </source>
</evidence>
<gene>
    <name evidence="3" type="ORF">BZA70DRAFT_201212</name>
</gene>
<feature type="region of interest" description="Disordered" evidence="1">
    <location>
        <begin position="1"/>
        <end position="21"/>
    </location>
</feature>
<keyword evidence="2" id="KW-0472">Membrane</keyword>
<name>A0ABR1F2P5_9ASCO</name>
<organism evidence="3 4">
    <name type="scientific">Myxozyma melibiosi</name>
    <dbReference type="NCBI Taxonomy" id="54550"/>
    <lineage>
        <taxon>Eukaryota</taxon>
        <taxon>Fungi</taxon>
        <taxon>Dikarya</taxon>
        <taxon>Ascomycota</taxon>
        <taxon>Saccharomycotina</taxon>
        <taxon>Lipomycetes</taxon>
        <taxon>Lipomycetales</taxon>
        <taxon>Lipomycetaceae</taxon>
        <taxon>Myxozyma</taxon>
    </lineage>
</organism>
<accession>A0ABR1F2P5</accession>
<dbReference type="RefSeq" id="XP_064767145.1">
    <property type="nucleotide sequence ID" value="XM_064910128.1"/>
</dbReference>
<dbReference type="EMBL" id="JBBJBU010000009">
    <property type="protein sequence ID" value="KAK7204112.1"/>
    <property type="molecule type" value="Genomic_DNA"/>
</dbReference>
<keyword evidence="2" id="KW-1133">Transmembrane helix</keyword>
<proteinExistence type="predicted"/>
<reference evidence="3 4" key="1">
    <citation type="submission" date="2024-03" db="EMBL/GenBank/DDBJ databases">
        <title>Genome-scale model development and genomic sequencing of the oleaginous clade Lipomyces.</title>
        <authorList>
            <consortium name="Lawrence Berkeley National Laboratory"/>
            <person name="Czajka J.J."/>
            <person name="Han Y."/>
            <person name="Kim J."/>
            <person name="Mondo S.J."/>
            <person name="Hofstad B.A."/>
            <person name="Robles A."/>
            <person name="Haridas S."/>
            <person name="Riley R."/>
            <person name="LaButti K."/>
            <person name="Pangilinan J."/>
            <person name="Andreopoulos W."/>
            <person name="Lipzen A."/>
            <person name="Yan J."/>
            <person name="Wang M."/>
            <person name="Ng V."/>
            <person name="Grigoriev I.V."/>
            <person name="Spatafora J.W."/>
            <person name="Magnuson J.K."/>
            <person name="Baker S.E."/>
            <person name="Pomraning K.R."/>
        </authorList>
    </citation>
    <scope>NUCLEOTIDE SEQUENCE [LARGE SCALE GENOMIC DNA]</scope>
    <source>
        <strain evidence="3 4">Phaff 52-87</strain>
    </source>
</reference>
<sequence>MRRRETSRSTRPGPNRRQNETLRTCEKVARSRYQGVTAHSPSQMIRQPNTIALHVAKRRRNSRRAVSYFFGLTLCGHLQYRYCMYYLPLCFYICESAKVRKSGCHHPCSRCNASHHQRGSRRTRTALGRPWLFLRTRDGRLSSGTPVITKLQNESWNLVLIGKT</sequence>
<dbReference type="GeneID" id="90035640"/>
<protein>
    <submittedName>
        <fullName evidence="3">Uncharacterized protein</fullName>
    </submittedName>
</protein>
<keyword evidence="4" id="KW-1185">Reference proteome</keyword>
<evidence type="ECO:0000313" key="3">
    <source>
        <dbReference type="EMBL" id="KAK7204112.1"/>
    </source>
</evidence>
<comment type="caution">
    <text evidence="3">The sequence shown here is derived from an EMBL/GenBank/DDBJ whole genome shotgun (WGS) entry which is preliminary data.</text>
</comment>
<evidence type="ECO:0000256" key="2">
    <source>
        <dbReference type="SAM" id="Phobius"/>
    </source>
</evidence>
<evidence type="ECO:0000256" key="1">
    <source>
        <dbReference type="SAM" id="MobiDB-lite"/>
    </source>
</evidence>
<keyword evidence="2" id="KW-0812">Transmembrane</keyword>
<dbReference type="Proteomes" id="UP001498771">
    <property type="component" value="Unassembled WGS sequence"/>
</dbReference>
<feature type="transmembrane region" description="Helical" evidence="2">
    <location>
        <begin position="65"/>
        <end position="82"/>
    </location>
</feature>